<dbReference type="Pfam" id="PF00939">
    <property type="entry name" value="Na_sulph_symp"/>
    <property type="match status" value="1"/>
</dbReference>
<evidence type="ECO:0000313" key="8">
    <source>
        <dbReference type="EMBL" id="KAJ3227972.1"/>
    </source>
</evidence>
<gene>
    <name evidence="8" type="ORF">HK099_007841</name>
</gene>
<feature type="transmembrane region" description="Helical" evidence="7">
    <location>
        <begin position="222"/>
        <end position="239"/>
    </location>
</feature>
<name>A0AAD5U7V4_9FUNG</name>
<keyword evidence="5 7" id="KW-1133">Transmembrane helix</keyword>
<feature type="transmembrane region" description="Helical" evidence="7">
    <location>
        <begin position="354"/>
        <end position="370"/>
    </location>
</feature>
<dbReference type="PANTHER" id="PTHR42826">
    <property type="entry name" value="DICARBOXYLATE TRANSPORTER 2.1, CHLOROPLASTIC"/>
    <property type="match status" value="1"/>
</dbReference>
<dbReference type="GO" id="GO:0016020">
    <property type="term" value="C:membrane"/>
    <property type="evidence" value="ECO:0007669"/>
    <property type="project" value="InterPro"/>
</dbReference>
<feature type="transmembrane region" description="Helical" evidence="7">
    <location>
        <begin position="416"/>
        <end position="434"/>
    </location>
</feature>
<sequence>MNTLANETSLLLPQENTENANTKRSSKFLILLNFIKSSFYEITIIIFSFILWNSEIDGISKSGVHILAAFICVILFLLFSAYPIATVVTPALLSTKFFPNEYLLMKIQHVFLTLTQSFKCETLNGLKVDCVECGIINKMGEVNQCDGLKSGFDVALSGFSKQLSWLVLLAFHIGKAVEITNLGKRISLIFVRYLGNSYLGLGYAIFATEVILSAFIPSNTARGGGIVMPVVISVAKLFNSTPTNNAKIGQFLILCGNHANFLTSSFFLTSTIGNPLIANYSWQILGIEFGFLNWAKGSLFPGIVAIVVLVPLFAYLTEIIDFNGNYSDPPETSINASCHAKETLKEMGPMSNKEITLCSILFLCLSLWVTNKETSLPEGLIAFIGLTLLILSNTISWSHVIENASGSSNKYYIKPFNFIIAWDSFYWLSGMILLSEQLNDHGITTLIGEKSTNLIRVLFNGNFPVFFSVILGILYTLTIITGHTVALCVTFMSAAKKLNCPLNLIVPILGFSKISKLH</sequence>
<keyword evidence="9" id="KW-1185">Reference proteome</keyword>
<comment type="subcellular location">
    <subcellularLocation>
        <location evidence="1">Plastid</location>
        <location evidence="1">Chloroplast inner membrane</location>
        <topology evidence="1">Multi-pass membrane protein</topology>
    </subcellularLocation>
</comment>
<evidence type="ECO:0000256" key="5">
    <source>
        <dbReference type="ARBA" id="ARBA00022989"/>
    </source>
</evidence>
<keyword evidence="4" id="KW-0934">Plastid</keyword>
<dbReference type="Proteomes" id="UP001211065">
    <property type="component" value="Unassembled WGS sequence"/>
</dbReference>
<evidence type="ECO:0000256" key="6">
    <source>
        <dbReference type="ARBA" id="ARBA00023136"/>
    </source>
</evidence>
<evidence type="ECO:0000256" key="1">
    <source>
        <dbReference type="ARBA" id="ARBA00004478"/>
    </source>
</evidence>
<reference evidence="8" key="1">
    <citation type="submission" date="2020-05" db="EMBL/GenBank/DDBJ databases">
        <title>Phylogenomic resolution of chytrid fungi.</title>
        <authorList>
            <person name="Stajich J.E."/>
            <person name="Amses K."/>
            <person name="Simmons R."/>
            <person name="Seto K."/>
            <person name="Myers J."/>
            <person name="Bonds A."/>
            <person name="Quandt C.A."/>
            <person name="Barry K."/>
            <person name="Liu P."/>
            <person name="Grigoriev I."/>
            <person name="Longcore J.E."/>
            <person name="James T.Y."/>
        </authorList>
    </citation>
    <scope>NUCLEOTIDE SEQUENCE</scope>
    <source>
        <strain evidence="8">JEL0476</strain>
    </source>
</reference>
<dbReference type="InterPro" id="IPR030676">
    <property type="entry name" value="CitT-rel"/>
</dbReference>
<dbReference type="AlphaFoldDB" id="A0AAD5U7V4"/>
<keyword evidence="6 7" id="KW-0472">Membrane</keyword>
<evidence type="ECO:0000313" key="9">
    <source>
        <dbReference type="Proteomes" id="UP001211065"/>
    </source>
</evidence>
<evidence type="ECO:0000256" key="4">
    <source>
        <dbReference type="ARBA" id="ARBA00022780"/>
    </source>
</evidence>
<dbReference type="EMBL" id="JADGJW010000008">
    <property type="protein sequence ID" value="KAJ3227972.1"/>
    <property type="molecule type" value="Genomic_DNA"/>
</dbReference>
<comment type="caution">
    <text evidence="8">The sequence shown here is derived from an EMBL/GenBank/DDBJ whole genome shotgun (WGS) entry which is preliminary data.</text>
</comment>
<evidence type="ECO:0000256" key="3">
    <source>
        <dbReference type="ARBA" id="ARBA00022692"/>
    </source>
</evidence>
<evidence type="ECO:0000256" key="2">
    <source>
        <dbReference type="ARBA" id="ARBA00007349"/>
    </source>
</evidence>
<dbReference type="InterPro" id="IPR001898">
    <property type="entry name" value="SLC13A/DASS"/>
</dbReference>
<protein>
    <submittedName>
        <fullName evidence="8">Uncharacterized protein</fullName>
    </submittedName>
</protein>
<feature type="transmembrane region" description="Helical" evidence="7">
    <location>
        <begin position="376"/>
        <end position="395"/>
    </location>
</feature>
<proteinExistence type="inferred from homology"/>
<feature type="transmembrane region" description="Helical" evidence="7">
    <location>
        <begin position="64"/>
        <end position="85"/>
    </location>
</feature>
<accession>A0AAD5U7V4</accession>
<keyword evidence="4" id="KW-1001">Plastid inner membrane</keyword>
<keyword evidence="3 7" id="KW-0812">Transmembrane</keyword>
<feature type="transmembrane region" description="Helical" evidence="7">
    <location>
        <begin position="298"/>
        <end position="316"/>
    </location>
</feature>
<feature type="transmembrane region" description="Helical" evidence="7">
    <location>
        <begin position="195"/>
        <end position="216"/>
    </location>
</feature>
<feature type="transmembrane region" description="Helical" evidence="7">
    <location>
        <begin position="465"/>
        <end position="489"/>
    </location>
</feature>
<evidence type="ECO:0000256" key="7">
    <source>
        <dbReference type="SAM" id="Phobius"/>
    </source>
</evidence>
<feature type="transmembrane region" description="Helical" evidence="7">
    <location>
        <begin position="28"/>
        <end position="52"/>
    </location>
</feature>
<comment type="similarity">
    <text evidence="2">Belongs to the SLC13A/DASS transporter (TC 2.A.47) family. DIT1 subfamily.</text>
</comment>
<feature type="transmembrane region" description="Helical" evidence="7">
    <location>
        <begin position="251"/>
        <end position="278"/>
    </location>
</feature>
<organism evidence="8 9">
    <name type="scientific">Clydaea vesicula</name>
    <dbReference type="NCBI Taxonomy" id="447962"/>
    <lineage>
        <taxon>Eukaryota</taxon>
        <taxon>Fungi</taxon>
        <taxon>Fungi incertae sedis</taxon>
        <taxon>Chytridiomycota</taxon>
        <taxon>Chytridiomycota incertae sedis</taxon>
        <taxon>Chytridiomycetes</taxon>
        <taxon>Lobulomycetales</taxon>
        <taxon>Lobulomycetaceae</taxon>
        <taxon>Clydaea</taxon>
    </lineage>
</organism>
<dbReference type="GO" id="GO:0022857">
    <property type="term" value="F:transmembrane transporter activity"/>
    <property type="evidence" value="ECO:0007669"/>
    <property type="project" value="InterPro"/>
</dbReference>